<sequence length="237" mass="27272">MENLFRFFLLIIHGGSSTIGVHIHVSEHKNWNDAQSYCRQNYIDLSTVSSTEENKLLRRMLLAGQHAWIGMYRNHSNMGQFIWSDGDLHTNFYNWKSGQPGPKNGGQDCVEVDGDGWADWECGNALPFFCYSITLERDNKTWEEAMEHCRDHNTELASLTSNKQLQQAENNLNGETSVWVGLRFVAGQWYWLNTKPVGNDVSLPWCPAVPYRCGARNIKTKEWENRDCNDKLSFLCS</sequence>
<keyword evidence="1" id="KW-0732">Signal</keyword>
<dbReference type="Pfam" id="PF00059">
    <property type="entry name" value="Lectin_C"/>
    <property type="match status" value="2"/>
</dbReference>
<dbReference type="AlphaFoldDB" id="A0AAN9D9E9"/>
<dbReference type="PROSITE" id="PS50041">
    <property type="entry name" value="C_TYPE_LECTIN_2"/>
    <property type="match status" value="2"/>
</dbReference>
<comment type="caution">
    <text evidence="3">The sequence shown here is derived from an EMBL/GenBank/DDBJ whole genome shotgun (WGS) entry which is preliminary data.</text>
</comment>
<dbReference type="PANTHER" id="PTHR45784">
    <property type="entry name" value="C-TYPE LECTIN DOMAIN FAMILY 20 MEMBER A-RELATED"/>
    <property type="match status" value="1"/>
</dbReference>
<evidence type="ECO:0000313" key="4">
    <source>
        <dbReference type="Proteomes" id="UP001364617"/>
    </source>
</evidence>
<proteinExistence type="predicted"/>
<dbReference type="EMBL" id="JAYKXH010000006">
    <property type="protein sequence ID" value="KAK7166148.1"/>
    <property type="molecule type" value="Genomic_DNA"/>
</dbReference>
<feature type="signal peptide" evidence="1">
    <location>
        <begin position="1"/>
        <end position="20"/>
    </location>
</feature>
<organism evidence="3 4">
    <name type="scientific">Phoxinus phoxinus</name>
    <name type="common">Eurasian minnow</name>
    <dbReference type="NCBI Taxonomy" id="58324"/>
    <lineage>
        <taxon>Eukaryota</taxon>
        <taxon>Metazoa</taxon>
        <taxon>Chordata</taxon>
        <taxon>Craniata</taxon>
        <taxon>Vertebrata</taxon>
        <taxon>Euteleostomi</taxon>
        <taxon>Actinopterygii</taxon>
        <taxon>Neopterygii</taxon>
        <taxon>Teleostei</taxon>
        <taxon>Ostariophysi</taxon>
        <taxon>Cypriniformes</taxon>
        <taxon>Leuciscidae</taxon>
        <taxon>Phoxininae</taxon>
        <taxon>Phoxinus</taxon>
    </lineage>
</organism>
<evidence type="ECO:0000313" key="3">
    <source>
        <dbReference type="EMBL" id="KAK7166148.1"/>
    </source>
</evidence>
<accession>A0AAN9D9E9</accession>
<reference evidence="3 4" key="1">
    <citation type="submission" date="2024-02" db="EMBL/GenBank/DDBJ databases">
        <title>Chromosome-level genome assembly of the Eurasian Minnow (Phoxinus phoxinus).</title>
        <authorList>
            <person name="Oriowo T.O."/>
            <person name="Martin S."/>
            <person name="Stange M."/>
            <person name="Chrysostomakis Y."/>
            <person name="Brown T."/>
            <person name="Winkler S."/>
            <person name="Kukowka S."/>
            <person name="Myers E.W."/>
            <person name="Bohne A."/>
        </authorList>
    </citation>
    <scope>NUCLEOTIDE SEQUENCE [LARGE SCALE GENOMIC DNA]</scope>
    <source>
        <strain evidence="3">ZFMK-TIS-60720</strain>
        <tissue evidence="3">Whole Organism</tissue>
    </source>
</reference>
<dbReference type="Proteomes" id="UP001364617">
    <property type="component" value="Unassembled WGS sequence"/>
</dbReference>
<keyword evidence="4" id="KW-1185">Reference proteome</keyword>
<protein>
    <recommendedName>
        <fullName evidence="2">C-type lectin domain-containing protein</fullName>
    </recommendedName>
</protein>
<dbReference type="PANTHER" id="PTHR45784:SF8">
    <property type="entry name" value="C-TYPE MANNOSE RECEPTOR 2-RELATED"/>
    <property type="match status" value="1"/>
</dbReference>
<gene>
    <name evidence="3" type="ORF">R3I93_006048</name>
</gene>
<dbReference type="SUPFAM" id="SSF56436">
    <property type="entry name" value="C-type lectin-like"/>
    <property type="match status" value="2"/>
</dbReference>
<evidence type="ECO:0000259" key="2">
    <source>
        <dbReference type="PROSITE" id="PS50041"/>
    </source>
</evidence>
<feature type="domain" description="C-type lectin" evidence="2">
    <location>
        <begin position="26"/>
        <end position="131"/>
    </location>
</feature>
<dbReference type="InterPro" id="IPR016187">
    <property type="entry name" value="CTDL_fold"/>
</dbReference>
<dbReference type="InterPro" id="IPR016186">
    <property type="entry name" value="C-type_lectin-like/link_sf"/>
</dbReference>
<name>A0AAN9D9E9_9TELE</name>
<dbReference type="CDD" id="cd00037">
    <property type="entry name" value="CLECT"/>
    <property type="match status" value="1"/>
</dbReference>
<evidence type="ECO:0000256" key="1">
    <source>
        <dbReference type="SAM" id="SignalP"/>
    </source>
</evidence>
<dbReference type="SMART" id="SM00034">
    <property type="entry name" value="CLECT"/>
    <property type="match status" value="2"/>
</dbReference>
<feature type="chain" id="PRO_5042828790" description="C-type lectin domain-containing protein" evidence="1">
    <location>
        <begin position="21"/>
        <end position="237"/>
    </location>
</feature>
<dbReference type="InterPro" id="IPR001304">
    <property type="entry name" value="C-type_lectin-like"/>
</dbReference>
<feature type="domain" description="C-type lectin" evidence="2">
    <location>
        <begin position="126"/>
        <end position="237"/>
    </location>
</feature>
<dbReference type="Gene3D" id="3.10.100.10">
    <property type="entry name" value="Mannose-Binding Protein A, subunit A"/>
    <property type="match status" value="2"/>
</dbReference>